<dbReference type="EMBL" id="BTGU01000002">
    <property type="protein sequence ID" value="GMN27469.1"/>
    <property type="molecule type" value="Genomic_DNA"/>
</dbReference>
<dbReference type="PANTHER" id="PTHR45631">
    <property type="entry name" value="OS07G0107800 PROTEIN-RELATED"/>
    <property type="match status" value="1"/>
</dbReference>
<dbReference type="InterPro" id="IPR011009">
    <property type="entry name" value="Kinase-like_dom_sf"/>
</dbReference>
<protein>
    <recommendedName>
        <fullName evidence="2">non-specific serine/threonine protein kinase</fullName>
        <ecNumber evidence="2">2.7.11.1</ecNumber>
    </recommendedName>
</protein>
<evidence type="ECO:0000256" key="12">
    <source>
        <dbReference type="ARBA" id="ARBA00022840"/>
    </source>
</evidence>
<dbReference type="PROSITE" id="PS00108">
    <property type="entry name" value="PROTEIN_KINASE_ST"/>
    <property type="match status" value="1"/>
</dbReference>
<dbReference type="PROSITE" id="PS00107">
    <property type="entry name" value="PROTEIN_KINASE_ATP"/>
    <property type="match status" value="1"/>
</dbReference>
<dbReference type="Gene3D" id="3.80.10.10">
    <property type="entry name" value="Ribonuclease Inhibitor"/>
    <property type="match status" value="1"/>
</dbReference>
<comment type="catalytic activity">
    <reaction evidence="16">
        <text>L-threonyl-[protein] + ATP = O-phospho-L-threonyl-[protein] + ADP + H(+)</text>
        <dbReference type="Rhea" id="RHEA:46608"/>
        <dbReference type="Rhea" id="RHEA-COMP:11060"/>
        <dbReference type="Rhea" id="RHEA-COMP:11605"/>
        <dbReference type="ChEBI" id="CHEBI:15378"/>
        <dbReference type="ChEBI" id="CHEBI:30013"/>
        <dbReference type="ChEBI" id="CHEBI:30616"/>
        <dbReference type="ChEBI" id="CHEBI:61977"/>
        <dbReference type="ChEBI" id="CHEBI:456216"/>
        <dbReference type="EC" id="2.7.11.1"/>
    </reaction>
</comment>
<dbReference type="InterPro" id="IPR001245">
    <property type="entry name" value="Ser-Thr/Tyr_kinase_cat_dom"/>
</dbReference>
<evidence type="ECO:0000256" key="19">
    <source>
        <dbReference type="SAM" id="Phobius"/>
    </source>
</evidence>
<comment type="caution">
    <text evidence="21">The sequence shown here is derived from an EMBL/GenBank/DDBJ whole genome shotgun (WGS) entry which is preliminary data.</text>
</comment>
<evidence type="ECO:0000259" key="20">
    <source>
        <dbReference type="PROSITE" id="PS50011"/>
    </source>
</evidence>
<dbReference type="EC" id="2.7.11.1" evidence="2"/>
<feature type="domain" description="Protein kinase" evidence="20">
    <location>
        <begin position="500"/>
        <end position="777"/>
    </location>
</feature>
<keyword evidence="7 19" id="KW-0812">Transmembrane</keyword>
<dbReference type="PROSITE" id="PS50011">
    <property type="entry name" value="PROTEIN_KINASE_DOM"/>
    <property type="match status" value="1"/>
</dbReference>
<evidence type="ECO:0000256" key="11">
    <source>
        <dbReference type="ARBA" id="ARBA00022777"/>
    </source>
</evidence>
<dbReference type="GO" id="GO:0004674">
    <property type="term" value="F:protein serine/threonine kinase activity"/>
    <property type="evidence" value="ECO:0007669"/>
    <property type="project" value="UniProtKB-KW"/>
</dbReference>
<evidence type="ECO:0000313" key="21">
    <source>
        <dbReference type="EMBL" id="GMN27469.1"/>
    </source>
</evidence>
<dbReference type="AlphaFoldDB" id="A0AA87Z7Q0"/>
<dbReference type="SUPFAM" id="SSF56112">
    <property type="entry name" value="Protein kinase-like (PK-like)"/>
    <property type="match status" value="1"/>
</dbReference>
<dbReference type="Pfam" id="PF07714">
    <property type="entry name" value="PK_Tyr_Ser-Thr"/>
    <property type="match status" value="1"/>
</dbReference>
<keyword evidence="9" id="KW-0677">Repeat</keyword>
<dbReference type="InterPro" id="IPR008271">
    <property type="entry name" value="Ser/Thr_kinase_AS"/>
</dbReference>
<name>A0AA87Z7Q0_FICCA</name>
<dbReference type="InterPro" id="IPR001611">
    <property type="entry name" value="Leu-rich_rpt"/>
</dbReference>
<evidence type="ECO:0000256" key="2">
    <source>
        <dbReference type="ARBA" id="ARBA00012513"/>
    </source>
</evidence>
<evidence type="ECO:0000256" key="5">
    <source>
        <dbReference type="ARBA" id="ARBA00022614"/>
    </source>
</evidence>
<feature type="transmembrane region" description="Helical" evidence="19">
    <location>
        <begin position="438"/>
        <end position="462"/>
    </location>
</feature>
<keyword evidence="5" id="KW-0433">Leucine-rich repeat</keyword>
<keyword evidence="8" id="KW-0732">Signal</keyword>
<dbReference type="GO" id="GO:0016020">
    <property type="term" value="C:membrane"/>
    <property type="evidence" value="ECO:0007669"/>
    <property type="project" value="UniProtKB-SubCell"/>
</dbReference>
<keyword evidence="3" id="KW-0723">Serine/threonine-protein kinase</keyword>
<dbReference type="SMART" id="SM00220">
    <property type="entry name" value="S_TKc"/>
    <property type="match status" value="1"/>
</dbReference>
<dbReference type="InterPro" id="IPR032675">
    <property type="entry name" value="LRR_dom_sf"/>
</dbReference>
<evidence type="ECO:0000256" key="10">
    <source>
        <dbReference type="ARBA" id="ARBA00022741"/>
    </source>
</evidence>
<keyword evidence="13 19" id="KW-1133">Transmembrane helix</keyword>
<evidence type="ECO:0000256" key="3">
    <source>
        <dbReference type="ARBA" id="ARBA00022527"/>
    </source>
</evidence>
<keyword evidence="22" id="KW-1185">Reference proteome</keyword>
<feature type="binding site" evidence="18">
    <location>
        <position position="527"/>
    </location>
    <ligand>
        <name>ATP</name>
        <dbReference type="ChEBI" id="CHEBI:30616"/>
    </ligand>
</feature>
<keyword evidence="10 18" id="KW-0547">Nucleotide-binding</keyword>
<keyword evidence="11" id="KW-0418">Kinase</keyword>
<dbReference type="SUPFAM" id="SSF52058">
    <property type="entry name" value="L domain-like"/>
    <property type="match status" value="1"/>
</dbReference>
<reference evidence="21" key="1">
    <citation type="submission" date="2023-07" db="EMBL/GenBank/DDBJ databases">
        <title>draft genome sequence of fig (Ficus carica).</title>
        <authorList>
            <person name="Takahashi T."/>
            <person name="Nishimura K."/>
        </authorList>
    </citation>
    <scope>NUCLEOTIDE SEQUENCE</scope>
</reference>
<dbReference type="Gene3D" id="1.10.510.10">
    <property type="entry name" value="Transferase(Phosphotransferase) domain 1"/>
    <property type="match status" value="1"/>
</dbReference>
<accession>A0AA87Z7Q0</accession>
<keyword evidence="15" id="KW-0675">Receptor</keyword>
<sequence>MIVSLHEKLELEAKMWKHFHFAYFGVLALIVFVHAQDQSGFISLDCGISEDSNYTDQKTGLNYISDESFIDSGVSRIVLPEYRASFVDKQVWNLRSFPDGLKNCYTLKSAQAKGNKYLIRATFLYGNYDQNGTVPIFDLYLGGNKWDTVKLINESMIQYMEIVHIPYSNYIFVCLVNTGYGTPFISALELRPLGNSTYRTPYASLLLYKRMDIGSATNTTIRYKDDLCDRIWWPYSFIGWKLLTTSLIVDANAHTIFYPPSSVMETAMTPANSSDPIEFYWTPDNPNSKFYVYMYFAEVEELQPNQTREFNISQNDEFFTGPISPTYLYTTIAYSQSPVSGDKIQYTIRRTASYSGGESSDPLRIISLDLSSSGLTGEIDPSLSGLKTIKTLNLSNNNLTGQVPDFLSELQFLQVLVDDNLKVCSTDSCTKKKKNNSAIPIAVSVVAAFGLLTTFILLIWCLKKRKKADKANKANPLTRLGSLEPKNRQFSFSEILTITNNFERVIGKGGFGTVYHGYLNDTQVAVKMLSPTLAQGNKEFQADVVVFLVVKLLLRVHHRNLTSLVGYCNEGTHMGVVYEYMANGNLGKHLADKSAYVLTWEERLRIAIDAAQGLEYLHNGCKPPIIHRDVKPSNILLNERFQANLADFGLSRVFPSEDGSRVSTVVAGSPGYLDPEYYVSNWLNEKSDVYSFGVVLLEIVTSRSVLVQTNERPHIVQWVSSMLQNGEIKDIVDPRLQGDFSSNSAWKALEIAMACVLPTSARRPTMINVVMDLKECLILEVARRRGGYDAAESKDSNELISMNVNTEISSPFAR</sequence>
<dbReference type="GO" id="GO:0005524">
    <property type="term" value="F:ATP binding"/>
    <property type="evidence" value="ECO:0007669"/>
    <property type="project" value="UniProtKB-UniRule"/>
</dbReference>
<evidence type="ECO:0000256" key="1">
    <source>
        <dbReference type="ARBA" id="ARBA00004167"/>
    </source>
</evidence>
<evidence type="ECO:0000256" key="16">
    <source>
        <dbReference type="ARBA" id="ARBA00047899"/>
    </source>
</evidence>
<dbReference type="InterPro" id="IPR000719">
    <property type="entry name" value="Prot_kinase_dom"/>
</dbReference>
<dbReference type="FunFam" id="1.10.510.10:FF:000146">
    <property type="entry name" value="LRR receptor-like serine/threonine-protein kinase IOS1"/>
    <property type="match status" value="1"/>
</dbReference>
<comment type="catalytic activity">
    <reaction evidence="17">
        <text>L-seryl-[protein] + ATP = O-phospho-L-seryl-[protein] + ADP + H(+)</text>
        <dbReference type="Rhea" id="RHEA:17989"/>
        <dbReference type="Rhea" id="RHEA-COMP:9863"/>
        <dbReference type="Rhea" id="RHEA-COMP:11604"/>
        <dbReference type="ChEBI" id="CHEBI:15378"/>
        <dbReference type="ChEBI" id="CHEBI:29999"/>
        <dbReference type="ChEBI" id="CHEBI:30616"/>
        <dbReference type="ChEBI" id="CHEBI:83421"/>
        <dbReference type="ChEBI" id="CHEBI:456216"/>
        <dbReference type="EC" id="2.7.11.1"/>
    </reaction>
</comment>
<evidence type="ECO:0000256" key="17">
    <source>
        <dbReference type="ARBA" id="ARBA00048679"/>
    </source>
</evidence>
<dbReference type="Pfam" id="PF00560">
    <property type="entry name" value="LRR_1"/>
    <property type="match status" value="1"/>
</dbReference>
<evidence type="ECO:0000256" key="14">
    <source>
        <dbReference type="ARBA" id="ARBA00023136"/>
    </source>
</evidence>
<gene>
    <name evidence="21" type="ORF">TIFTF001_001659</name>
</gene>
<evidence type="ECO:0000256" key="7">
    <source>
        <dbReference type="ARBA" id="ARBA00022692"/>
    </source>
</evidence>
<dbReference type="Proteomes" id="UP001187192">
    <property type="component" value="Unassembled WGS sequence"/>
</dbReference>
<keyword evidence="6" id="KW-0808">Transferase</keyword>
<evidence type="ECO:0000256" key="15">
    <source>
        <dbReference type="ARBA" id="ARBA00023170"/>
    </source>
</evidence>
<proteinExistence type="predicted"/>
<evidence type="ECO:0000256" key="9">
    <source>
        <dbReference type="ARBA" id="ARBA00022737"/>
    </source>
</evidence>
<organism evidence="21 22">
    <name type="scientific">Ficus carica</name>
    <name type="common">Common fig</name>
    <dbReference type="NCBI Taxonomy" id="3494"/>
    <lineage>
        <taxon>Eukaryota</taxon>
        <taxon>Viridiplantae</taxon>
        <taxon>Streptophyta</taxon>
        <taxon>Embryophyta</taxon>
        <taxon>Tracheophyta</taxon>
        <taxon>Spermatophyta</taxon>
        <taxon>Magnoliopsida</taxon>
        <taxon>eudicotyledons</taxon>
        <taxon>Gunneridae</taxon>
        <taxon>Pentapetalae</taxon>
        <taxon>rosids</taxon>
        <taxon>fabids</taxon>
        <taxon>Rosales</taxon>
        <taxon>Moraceae</taxon>
        <taxon>Ficeae</taxon>
        <taxon>Ficus</taxon>
    </lineage>
</organism>
<evidence type="ECO:0000256" key="13">
    <source>
        <dbReference type="ARBA" id="ARBA00022989"/>
    </source>
</evidence>
<keyword evidence="14 19" id="KW-0472">Membrane</keyword>
<keyword evidence="4" id="KW-0597">Phosphoprotein</keyword>
<dbReference type="PANTHER" id="PTHR45631:SF197">
    <property type="entry name" value="TYROSINE KINASE FAMILY PROTEIN"/>
    <property type="match status" value="1"/>
</dbReference>
<evidence type="ECO:0000313" key="22">
    <source>
        <dbReference type="Proteomes" id="UP001187192"/>
    </source>
</evidence>
<dbReference type="Gene3D" id="3.30.200.20">
    <property type="entry name" value="Phosphorylase Kinase, domain 1"/>
    <property type="match status" value="1"/>
</dbReference>
<dbReference type="InterPro" id="IPR017441">
    <property type="entry name" value="Protein_kinase_ATP_BS"/>
</dbReference>
<dbReference type="InterPro" id="IPR024788">
    <property type="entry name" value="Malectin-like_Carb-bd_dom"/>
</dbReference>
<evidence type="ECO:0000256" key="8">
    <source>
        <dbReference type="ARBA" id="ARBA00022729"/>
    </source>
</evidence>
<evidence type="ECO:0000256" key="6">
    <source>
        <dbReference type="ARBA" id="ARBA00022679"/>
    </source>
</evidence>
<evidence type="ECO:0000256" key="18">
    <source>
        <dbReference type="PROSITE-ProRule" id="PRU10141"/>
    </source>
</evidence>
<keyword evidence="12 18" id="KW-0067">ATP-binding</keyword>
<comment type="subcellular location">
    <subcellularLocation>
        <location evidence="1">Membrane</location>
        <topology evidence="1">Single-pass membrane protein</topology>
    </subcellularLocation>
</comment>
<evidence type="ECO:0000256" key="4">
    <source>
        <dbReference type="ARBA" id="ARBA00022553"/>
    </source>
</evidence>
<dbReference type="Pfam" id="PF12819">
    <property type="entry name" value="Malectin_like"/>
    <property type="match status" value="1"/>
</dbReference>